<accession>A0A4P7GK18</accession>
<gene>
    <name evidence="4" type="ORF">EXE57_07335</name>
</gene>
<dbReference type="AlphaFoldDB" id="A0A4P7GK18"/>
<feature type="domain" description="M23ase beta-sheet core" evidence="3">
    <location>
        <begin position="178"/>
        <end position="273"/>
    </location>
</feature>
<dbReference type="EMBL" id="CP038267">
    <property type="protein sequence ID" value="QBR92114.1"/>
    <property type="molecule type" value="Genomic_DNA"/>
</dbReference>
<dbReference type="CDD" id="cd12797">
    <property type="entry name" value="M23_peptidase"/>
    <property type="match status" value="1"/>
</dbReference>
<reference evidence="4 5" key="1">
    <citation type="submission" date="2019-03" db="EMBL/GenBank/DDBJ databases">
        <title>Three New Species of Nocardioides, Nocardioides euryhalodurans sp. nov., Nocardioides seonyuensis sp. nov. and Nocardioides eburneoflavus sp. nov., Iolated from Soil.</title>
        <authorList>
            <person name="Roh S.G."/>
            <person name="Lee C."/>
            <person name="Kim M.-K."/>
            <person name="Kim S.B."/>
        </authorList>
    </citation>
    <scope>NUCLEOTIDE SEQUENCE [LARGE SCALE GENOMIC DNA]</scope>
    <source>
        <strain evidence="4 5">MMS17-SY117</strain>
    </source>
</reference>
<dbReference type="GO" id="GO:0004222">
    <property type="term" value="F:metalloendopeptidase activity"/>
    <property type="evidence" value="ECO:0007669"/>
    <property type="project" value="TreeGrafter"/>
</dbReference>
<keyword evidence="2" id="KW-0472">Membrane</keyword>
<dbReference type="InterPro" id="IPR011055">
    <property type="entry name" value="Dup_hybrid_motif"/>
</dbReference>
<protein>
    <submittedName>
        <fullName evidence="4">M23 family metallopeptidase</fullName>
    </submittedName>
</protein>
<name>A0A4P7GK18_9ACTN</name>
<dbReference type="OrthoDB" id="1099523at2"/>
<dbReference type="Pfam" id="PF01551">
    <property type="entry name" value="Peptidase_M23"/>
    <property type="match status" value="1"/>
</dbReference>
<dbReference type="SUPFAM" id="SSF51261">
    <property type="entry name" value="Duplicated hybrid motif"/>
    <property type="match status" value="1"/>
</dbReference>
<dbReference type="PANTHER" id="PTHR21666:SF270">
    <property type="entry name" value="MUREIN HYDROLASE ACTIVATOR ENVC"/>
    <property type="match status" value="1"/>
</dbReference>
<organism evidence="4 5">
    <name type="scientific">Nocardioides euryhalodurans</name>
    <dbReference type="NCBI Taxonomy" id="2518370"/>
    <lineage>
        <taxon>Bacteria</taxon>
        <taxon>Bacillati</taxon>
        <taxon>Actinomycetota</taxon>
        <taxon>Actinomycetes</taxon>
        <taxon>Propionibacteriales</taxon>
        <taxon>Nocardioidaceae</taxon>
        <taxon>Nocardioides</taxon>
    </lineage>
</organism>
<keyword evidence="2" id="KW-1133">Transmembrane helix</keyword>
<dbReference type="RefSeq" id="WP_135075746.1">
    <property type="nucleotide sequence ID" value="NZ_CP038267.1"/>
</dbReference>
<dbReference type="InterPro" id="IPR050570">
    <property type="entry name" value="Cell_wall_metabolism_enzyme"/>
</dbReference>
<feature type="compositionally biased region" description="Low complexity" evidence="1">
    <location>
        <begin position="13"/>
        <end position="22"/>
    </location>
</feature>
<evidence type="ECO:0000313" key="5">
    <source>
        <dbReference type="Proteomes" id="UP000294894"/>
    </source>
</evidence>
<keyword evidence="2" id="KW-0812">Transmembrane</keyword>
<dbReference type="PANTHER" id="PTHR21666">
    <property type="entry name" value="PEPTIDASE-RELATED"/>
    <property type="match status" value="1"/>
</dbReference>
<proteinExistence type="predicted"/>
<evidence type="ECO:0000313" key="4">
    <source>
        <dbReference type="EMBL" id="QBR92114.1"/>
    </source>
</evidence>
<feature type="compositionally biased region" description="Basic residues" evidence="1">
    <location>
        <begin position="27"/>
        <end position="36"/>
    </location>
</feature>
<dbReference type="InterPro" id="IPR016047">
    <property type="entry name" value="M23ase_b-sheet_dom"/>
</dbReference>
<evidence type="ECO:0000256" key="1">
    <source>
        <dbReference type="SAM" id="MobiDB-lite"/>
    </source>
</evidence>
<keyword evidence="5" id="KW-1185">Reference proteome</keyword>
<evidence type="ECO:0000256" key="2">
    <source>
        <dbReference type="SAM" id="Phobius"/>
    </source>
</evidence>
<feature type="region of interest" description="Disordered" evidence="1">
    <location>
        <begin position="1"/>
        <end position="36"/>
    </location>
</feature>
<feature type="transmembrane region" description="Helical" evidence="2">
    <location>
        <begin position="38"/>
        <end position="63"/>
    </location>
</feature>
<dbReference type="Gene3D" id="2.70.70.10">
    <property type="entry name" value="Glucose Permease (Domain IIA)"/>
    <property type="match status" value="1"/>
</dbReference>
<dbReference type="Proteomes" id="UP000294894">
    <property type="component" value="Chromosome"/>
</dbReference>
<dbReference type="KEGG" id="noy:EXE57_07335"/>
<sequence length="284" mass="29438">MGNHRADRRAPRRAPSTTPIAPEVGRRRASKHTGSRRALFRGLPSVPVLMGIAALAVSAGGAVTAADPTLLGSEDTPHRLVAANASSGASGQSSSDLLEGRGVVVSRDSRRDAVADAASADLVAEAEAISKQRNAALARFAQLAEAQSKKLAENQWVLPLSPSVTTAEFGDYGLWASYHTGLDFNGSEGQPIMAVANGVVTSVGYDGSYGEKTVVTLEDGTEIWYCHQSGYDVSEGDTVSAGDVIGYVGSTGNVTGSHLHLEVRPGGGDPVDPYEAFVVHGLTP</sequence>
<evidence type="ECO:0000259" key="3">
    <source>
        <dbReference type="Pfam" id="PF01551"/>
    </source>
</evidence>